<keyword evidence="3" id="KW-1185">Reference proteome</keyword>
<feature type="chain" id="PRO_5035201430" evidence="1">
    <location>
        <begin position="23"/>
        <end position="136"/>
    </location>
</feature>
<evidence type="ECO:0000313" key="2">
    <source>
        <dbReference type="EnsemblMetazoa" id="XP_014240573.2"/>
    </source>
</evidence>
<dbReference type="EnsemblMetazoa" id="XM_014385087.2">
    <property type="protein sequence ID" value="XP_014240573.2"/>
    <property type="gene ID" value="LOC106661575"/>
</dbReference>
<accession>A0A8I6RCE8</accession>
<dbReference type="KEGG" id="clec:106661575"/>
<evidence type="ECO:0000313" key="3">
    <source>
        <dbReference type="Proteomes" id="UP000494040"/>
    </source>
</evidence>
<keyword evidence="1" id="KW-0732">Signal</keyword>
<feature type="signal peptide" evidence="1">
    <location>
        <begin position="1"/>
        <end position="22"/>
    </location>
</feature>
<evidence type="ECO:0000256" key="1">
    <source>
        <dbReference type="SAM" id="SignalP"/>
    </source>
</evidence>
<proteinExistence type="predicted"/>
<dbReference type="GeneID" id="106661575"/>
<protein>
    <submittedName>
        <fullName evidence="2">Uncharacterized protein</fullName>
    </submittedName>
</protein>
<sequence length="136" mass="14820">MAYVQLTLLCVASLCFLAPCMSMTPEEARVVVWKTSGEALGEAKAKLAMLVKATQASATTPEQRSCVGRKVGFAFQDAKMRVYQATMQVVQFGHDHGMDVASTDVETARKVVSEELSKVVNSVVKDNEQLFKQCLA</sequence>
<dbReference type="AlphaFoldDB" id="A0A8I6RCE8"/>
<name>A0A8I6RCE8_CIMLE</name>
<reference evidence="2" key="1">
    <citation type="submission" date="2022-01" db="UniProtKB">
        <authorList>
            <consortium name="EnsemblMetazoa"/>
        </authorList>
    </citation>
    <scope>IDENTIFICATION</scope>
</reference>
<organism evidence="2 3">
    <name type="scientific">Cimex lectularius</name>
    <name type="common">Bed bug</name>
    <name type="synonym">Acanthia lectularia</name>
    <dbReference type="NCBI Taxonomy" id="79782"/>
    <lineage>
        <taxon>Eukaryota</taxon>
        <taxon>Metazoa</taxon>
        <taxon>Ecdysozoa</taxon>
        <taxon>Arthropoda</taxon>
        <taxon>Hexapoda</taxon>
        <taxon>Insecta</taxon>
        <taxon>Pterygota</taxon>
        <taxon>Neoptera</taxon>
        <taxon>Paraneoptera</taxon>
        <taxon>Hemiptera</taxon>
        <taxon>Heteroptera</taxon>
        <taxon>Panheteroptera</taxon>
        <taxon>Cimicomorpha</taxon>
        <taxon>Cimicidae</taxon>
        <taxon>Cimex</taxon>
    </lineage>
</organism>
<dbReference type="RefSeq" id="XP_014240573.2">
    <property type="nucleotide sequence ID" value="XM_014385087.2"/>
</dbReference>
<dbReference type="Proteomes" id="UP000494040">
    <property type="component" value="Unassembled WGS sequence"/>
</dbReference>